<organism evidence="2 3">
    <name type="scientific">Liparis tanakae</name>
    <name type="common">Tanaka's snailfish</name>
    <dbReference type="NCBI Taxonomy" id="230148"/>
    <lineage>
        <taxon>Eukaryota</taxon>
        <taxon>Metazoa</taxon>
        <taxon>Chordata</taxon>
        <taxon>Craniata</taxon>
        <taxon>Vertebrata</taxon>
        <taxon>Euteleostomi</taxon>
        <taxon>Actinopterygii</taxon>
        <taxon>Neopterygii</taxon>
        <taxon>Teleostei</taxon>
        <taxon>Neoteleostei</taxon>
        <taxon>Acanthomorphata</taxon>
        <taxon>Eupercaria</taxon>
        <taxon>Perciformes</taxon>
        <taxon>Cottioidei</taxon>
        <taxon>Cottales</taxon>
        <taxon>Liparidae</taxon>
        <taxon>Liparis</taxon>
    </lineage>
</organism>
<proteinExistence type="predicted"/>
<protein>
    <submittedName>
        <fullName evidence="2">Uncharacterized protein</fullName>
    </submittedName>
</protein>
<evidence type="ECO:0000313" key="2">
    <source>
        <dbReference type="EMBL" id="TNN75947.1"/>
    </source>
</evidence>
<dbReference type="Proteomes" id="UP000314294">
    <property type="component" value="Unassembled WGS sequence"/>
</dbReference>
<name>A0A4Z2IDG1_9TELE</name>
<comment type="caution">
    <text evidence="2">The sequence shown here is derived from an EMBL/GenBank/DDBJ whole genome shotgun (WGS) entry which is preliminary data.</text>
</comment>
<accession>A0A4Z2IDG1</accession>
<evidence type="ECO:0000256" key="1">
    <source>
        <dbReference type="SAM" id="MobiDB-lite"/>
    </source>
</evidence>
<evidence type="ECO:0000313" key="3">
    <source>
        <dbReference type="Proteomes" id="UP000314294"/>
    </source>
</evidence>
<feature type="region of interest" description="Disordered" evidence="1">
    <location>
        <begin position="1"/>
        <end position="71"/>
    </location>
</feature>
<dbReference type="EMBL" id="SRLO01000097">
    <property type="protein sequence ID" value="TNN75947.1"/>
    <property type="molecule type" value="Genomic_DNA"/>
</dbReference>
<keyword evidence="3" id="KW-1185">Reference proteome</keyword>
<sequence length="138" mass="14683">MTCRSAGHEPLSITSIEARRASRCDTSDGGRSVTAAPSKGNKPLRQPEPGPQAVNSPLFRSRFDPKRSRGTVPVLGEAACVGGNVFPLEPAERGKMAAGATRSERAAPAARVTSSHTRRSGKWEHWEVCGGTFDLTLI</sequence>
<dbReference type="AlphaFoldDB" id="A0A4Z2IDG1"/>
<gene>
    <name evidence="2" type="ORF">EYF80_013710</name>
</gene>
<feature type="compositionally biased region" description="Basic and acidic residues" evidence="1">
    <location>
        <begin position="17"/>
        <end position="28"/>
    </location>
</feature>
<reference evidence="2 3" key="1">
    <citation type="submission" date="2019-03" db="EMBL/GenBank/DDBJ databases">
        <title>First draft genome of Liparis tanakae, snailfish: a comprehensive survey of snailfish specific genes.</title>
        <authorList>
            <person name="Kim W."/>
            <person name="Song I."/>
            <person name="Jeong J.-H."/>
            <person name="Kim D."/>
            <person name="Kim S."/>
            <person name="Ryu S."/>
            <person name="Song J.Y."/>
            <person name="Lee S.K."/>
        </authorList>
    </citation>
    <scope>NUCLEOTIDE SEQUENCE [LARGE SCALE GENOMIC DNA]</scope>
    <source>
        <tissue evidence="2">Muscle</tissue>
    </source>
</reference>